<evidence type="ECO:0000256" key="1">
    <source>
        <dbReference type="ARBA" id="ARBA00008558"/>
    </source>
</evidence>
<dbReference type="Gene3D" id="1.50.10.10">
    <property type="match status" value="1"/>
</dbReference>
<dbReference type="PANTHER" id="PTHR15108">
    <property type="entry name" value="N-ACYLGLUCOSAMINE-2-EPIMERASE"/>
    <property type="match status" value="1"/>
</dbReference>
<dbReference type="RefSeq" id="WP_077546660.1">
    <property type="nucleotide sequence ID" value="NZ_JACHEJ010000001.1"/>
</dbReference>
<evidence type="ECO:0000313" key="3">
    <source>
        <dbReference type="EMBL" id="MBB6178581.1"/>
    </source>
</evidence>
<name>A0A7X0DC35_9HYPH</name>
<dbReference type="SUPFAM" id="SSF48208">
    <property type="entry name" value="Six-hairpin glycosidases"/>
    <property type="match status" value="1"/>
</dbReference>
<dbReference type="InterPro" id="IPR034116">
    <property type="entry name" value="AGE_dom"/>
</dbReference>
<dbReference type="Proteomes" id="UP000535501">
    <property type="component" value="Unassembled WGS sequence"/>
</dbReference>
<proteinExistence type="inferred from homology"/>
<dbReference type="GO" id="GO:0016853">
    <property type="term" value="F:isomerase activity"/>
    <property type="evidence" value="ECO:0007669"/>
    <property type="project" value="UniProtKB-KW"/>
</dbReference>
<dbReference type="Pfam" id="PF07221">
    <property type="entry name" value="GlcNAc_2-epim"/>
    <property type="match status" value="1"/>
</dbReference>
<evidence type="ECO:0000256" key="2">
    <source>
        <dbReference type="ARBA" id="ARBA00023235"/>
    </source>
</evidence>
<gene>
    <name evidence="3" type="ORF">HNQ75_000524</name>
</gene>
<dbReference type="InterPro" id="IPR012341">
    <property type="entry name" value="6hp_glycosidase-like_sf"/>
</dbReference>
<sequence>MSDQAAMPKTWAKRDYHRQWLLRQADALMDFFQYRAINPKGGFHDLTADGLPLDPQNATRGIHTSARMVHCYSIAYLLGRPGAGDIIDHGIRYLWQQHRDQRHGGYFWSLNDDGPVDETKQGYGHAFVLLAASSAKAAGHPLADQMLADVTEILDARFWESRHGAIAEEFGIDWSLIDGGDYRGQNSNMHLTEALMAAFEVTDERHYLEKAESIADLVIRRAAGSVGFRVAEHFDAEWQIDRNYYHRNEMFRPAGTTPGHWMEWSRLLLQLWSLGGKQHGWMPEAAKSLFVQAMSLGWDKERGGLFYTLDWDDRPAKTSKLWWPMCEAAGAAHFLNEQLPADDFYEDTYRLVWSMIANRFIDHANGGWHEELSEDLEPSYTLFPGKGDIYHALQACLIPLFPATGSLVRAIQETGGSL</sequence>
<dbReference type="GO" id="GO:0005975">
    <property type="term" value="P:carbohydrate metabolic process"/>
    <property type="evidence" value="ECO:0007669"/>
    <property type="project" value="InterPro"/>
</dbReference>
<dbReference type="CDD" id="cd00249">
    <property type="entry name" value="AGE"/>
    <property type="match status" value="1"/>
</dbReference>
<protein>
    <submittedName>
        <fullName evidence="3">Mannose/cellobiose epimerase-like protein (N-acyl-D-glucosamine 2-epimerase family)</fullName>
    </submittedName>
</protein>
<dbReference type="AlphaFoldDB" id="A0A7X0DC35"/>
<keyword evidence="4" id="KW-1185">Reference proteome</keyword>
<accession>A0A7X0DC35</accession>
<organism evidence="3 4">
    <name type="scientific">Pseudorhizobium flavum</name>
    <dbReference type="NCBI Taxonomy" id="1335061"/>
    <lineage>
        <taxon>Bacteria</taxon>
        <taxon>Pseudomonadati</taxon>
        <taxon>Pseudomonadota</taxon>
        <taxon>Alphaproteobacteria</taxon>
        <taxon>Hyphomicrobiales</taxon>
        <taxon>Rhizobiaceae</taxon>
        <taxon>Rhizobium/Agrobacterium group</taxon>
        <taxon>Pseudorhizobium</taxon>
    </lineage>
</organism>
<keyword evidence="2" id="KW-0413">Isomerase</keyword>
<dbReference type="InterPro" id="IPR008928">
    <property type="entry name" value="6-hairpin_glycosidase_sf"/>
</dbReference>
<dbReference type="EMBL" id="JACHEJ010000001">
    <property type="protein sequence ID" value="MBB6178581.1"/>
    <property type="molecule type" value="Genomic_DNA"/>
</dbReference>
<comment type="caution">
    <text evidence="3">The sequence shown here is derived from an EMBL/GenBank/DDBJ whole genome shotgun (WGS) entry which is preliminary data.</text>
</comment>
<reference evidence="3 4" key="1">
    <citation type="submission" date="2020-08" db="EMBL/GenBank/DDBJ databases">
        <title>Genomic Encyclopedia of Type Strains, Phase IV (KMG-IV): sequencing the most valuable type-strain genomes for metagenomic binning, comparative biology and taxonomic classification.</title>
        <authorList>
            <person name="Goeker M."/>
        </authorList>
    </citation>
    <scope>NUCLEOTIDE SEQUENCE [LARGE SCALE GENOMIC DNA]</scope>
    <source>
        <strain evidence="3 4">DSM 102134</strain>
    </source>
</reference>
<comment type="similarity">
    <text evidence="1">Belongs to the N-acylglucosamine 2-epimerase family.</text>
</comment>
<evidence type="ECO:0000313" key="4">
    <source>
        <dbReference type="Proteomes" id="UP000535501"/>
    </source>
</evidence>
<dbReference type="InterPro" id="IPR010819">
    <property type="entry name" value="AGE/CE"/>
</dbReference>